<name>A0A2R4G3D8_BIFAD</name>
<dbReference type="InterPro" id="IPR034144">
    <property type="entry name" value="TOPRIM_TopoIII"/>
</dbReference>
<feature type="compositionally biased region" description="Basic and acidic residues" evidence="11">
    <location>
        <begin position="448"/>
        <end position="461"/>
    </location>
</feature>
<dbReference type="InterPro" id="IPR025589">
    <property type="entry name" value="Toprim_C_rpt"/>
</dbReference>
<evidence type="ECO:0000259" key="12">
    <source>
        <dbReference type="PROSITE" id="PS52039"/>
    </source>
</evidence>
<dbReference type="InterPro" id="IPR013826">
    <property type="entry name" value="Topo_IA_cen_sub3"/>
</dbReference>
<feature type="region of interest" description="Disordered" evidence="11">
    <location>
        <begin position="448"/>
        <end position="494"/>
    </location>
</feature>
<evidence type="ECO:0000313" key="13">
    <source>
        <dbReference type="EMBL" id="AVT45323.1"/>
    </source>
</evidence>
<dbReference type="RefSeq" id="WP_107646214.1">
    <property type="nucleotide sequence ID" value="NZ_CP028341.1"/>
</dbReference>
<dbReference type="InterPro" id="IPR003601">
    <property type="entry name" value="Topo_IA_2"/>
</dbReference>
<dbReference type="GO" id="GO:0003677">
    <property type="term" value="F:DNA binding"/>
    <property type="evidence" value="ECO:0007669"/>
    <property type="project" value="UniProtKB-KW"/>
</dbReference>
<dbReference type="GO" id="GO:0003917">
    <property type="term" value="F:DNA topoisomerase type I (single strand cut, ATP-independent) activity"/>
    <property type="evidence" value="ECO:0007669"/>
    <property type="project" value="UniProtKB-EC"/>
</dbReference>
<evidence type="ECO:0000256" key="10">
    <source>
        <dbReference type="ARBA" id="ARBA00032877"/>
    </source>
</evidence>
<dbReference type="InterPro" id="IPR013824">
    <property type="entry name" value="Topo_IA_cen_sub1"/>
</dbReference>
<dbReference type="GO" id="GO:0006310">
    <property type="term" value="P:DNA recombination"/>
    <property type="evidence" value="ECO:0007669"/>
    <property type="project" value="TreeGrafter"/>
</dbReference>
<dbReference type="SMART" id="SM00493">
    <property type="entry name" value="TOPRIM"/>
    <property type="match status" value="1"/>
</dbReference>
<dbReference type="Pfam" id="PF01131">
    <property type="entry name" value="Topoisom_bac"/>
    <property type="match status" value="1"/>
</dbReference>
<evidence type="ECO:0000256" key="11">
    <source>
        <dbReference type="SAM" id="MobiDB-lite"/>
    </source>
</evidence>
<organism evidence="13 14">
    <name type="scientific">Bifidobacterium adolescentis</name>
    <dbReference type="NCBI Taxonomy" id="1680"/>
    <lineage>
        <taxon>Bacteria</taxon>
        <taxon>Bacillati</taxon>
        <taxon>Actinomycetota</taxon>
        <taxon>Actinomycetes</taxon>
        <taxon>Bifidobacteriales</taxon>
        <taxon>Bifidobacteriaceae</taxon>
        <taxon>Bifidobacterium</taxon>
    </lineage>
</organism>
<dbReference type="Proteomes" id="UP000241454">
    <property type="component" value="Chromosome"/>
</dbReference>
<comment type="similarity">
    <text evidence="2">Belongs to the type IA topoisomerase family.</text>
</comment>
<evidence type="ECO:0000256" key="2">
    <source>
        <dbReference type="ARBA" id="ARBA00009446"/>
    </source>
</evidence>
<keyword evidence="6 13" id="KW-0413">Isomerase</keyword>
<dbReference type="EMBL" id="CP028341">
    <property type="protein sequence ID" value="AVT45323.1"/>
    <property type="molecule type" value="Genomic_DNA"/>
</dbReference>
<keyword evidence="4" id="KW-0799">Topoisomerase</keyword>
<dbReference type="InterPro" id="IPR023405">
    <property type="entry name" value="Topo_IA_core_domain"/>
</dbReference>
<dbReference type="InterPro" id="IPR013497">
    <property type="entry name" value="Topo_IA_cen"/>
</dbReference>
<dbReference type="Gene3D" id="3.40.50.140">
    <property type="match status" value="1"/>
</dbReference>
<evidence type="ECO:0000313" key="14">
    <source>
        <dbReference type="Proteomes" id="UP000241454"/>
    </source>
</evidence>
<evidence type="ECO:0000256" key="6">
    <source>
        <dbReference type="ARBA" id="ARBA00023235"/>
    </source>
</evidence>
<gene>
    <name evidence="13" type="ORF">C8077_04955</name>
</gene>
<dbReference type="AlphaFoldDB" id="A0A2R4G3D8"/>
<dbReference type="SMART" id="SM00436">
    <property type="entry name" value="TOP1Bc"/>
    <property type="match status" value="1"/>
</dbReference>
<comment type="catalytic activity">
    <reaction evidence="1">
        <text>ATP-independent breakage of single-stranded DNA, followed by passage and rejoining.</text>
        <dbReference type="EC" id="5.6.2.1"/>
    </reaction>
</comment>
<dbReference type="Gene3D" id="1.10.290.10">
    <property type="entry name" value="Topoisomerase I, domain 4"/>
    <property type="match status" value="1"/>
</dbReference>
<keyword evidence="5" id="KW-0238">DNA-binding</keyword>
<dbReference type="PRINTS" id="PR00417">
    <property type="entry name" value="PRTPISMRASEI"/>
</dbReference>
<proteinExistence type="inferred from homology"/>
<dbReference type="GO" id="GO:0006265">
    <property type="term" value="P:DNA topological change"/>
    <property type="evidence" value="ECO:0007669"/>
    <property type="project" value="InterPro"/>
</dbReference>
<dbReference type="Pfam" id="PF13342">
    <property type="entry name" value="Toprim_Crpt"/>
    <property type="match status" value="1"/>
</dbReference>
<dbReference type="InterPro" id="IPR000380">
    <property type="entry name" value="Topo_IA"/>
</dbReference>
<evidence type="ECO:0000256" key="3">
    <source>
        <dbReference type="ARBA" id="ARBA00012891"/>
    </source>
</evidence>
<evidence type="ECO:0000256" key="9">
    <source>
        <dbReference type="ARBA" id="ARBA00032235"/>
    </source>
</evidence>
<dbReference type="PROSITE" id="PS52039">
    <property type="entry name" value="TOPO_IA_2"/>
    <property type="match status" value="1"/>
</dbReference>
<dbReference type="EC" id="5.6.2.1" evidence="3"/>
<accession>A0A2R4G3D8</accession>
<dbReference type="InterPro" id="IPR013825">
    <property type="entry name" value="Topo_IA_cen_sub2"/>
</dbReference>
<evidence type="ECO:0000256" key="4">
    <source>
        <dbReference type="ARBA" id="ARBA00023029"/>
    </source>
</evidence>
<dbReference type="Pfam" id="PF01751">
    <property type="entry name" value="Toprim"/>
    <property type="match status" value="1"/>
</dbReference>
<dbReference type="Gene3D" id="2.70.20.10">
    <property type="entry name" value="Topoisomerase I, domain 3"/>
    <property type="match status" value="1"/>
</dbReference>
<evidence type="ECO:0000256" key="1">
    <source>
        <dbReference type="ARBA" id="ARBA00000213"/>
    </source>
</evidence>
<dbReference type="GO" id="GO:0043597">
    <property type="term" value="C:cytoplasmic replication fork"/>
    <property type="evidence" value="ECO:0007669"/>
    <property type="project" value="TreeGrafter"/>
</dbReference>
<dbReference type="SUPFAM" id="SSF56712">
    <property type="entry name" value="Prokaryotic type I DNA topoisomerase"/>
    <property type="match status" value="1"/>
</dbReference>
<evidence type="ECO:0000256" key="5">
    <source>
        <dbReference type="ARBA" id="ARBA00023125"/>
    </source>
</evidence>
<evidence type="ECO:0000256" key="8">
    <source>
        <dbReference type="ARBA" id="ARBA00031985"/>
    </source>
</evidence>
<sequence>MRLVIAEKHSVAQAIGQALGGMENHDGYITAGGSLISWAQGHLVNLAMPDAYEGEAWADPHWSMESLPIAPTSWKWAVNREKGADKRYRDLVALASRDDVDELVNACDPDREGEAIFRRIMLHAGIRKPAYRLWVASLDEHAIRAAWDSMRPESDYQGLGDAADARAKADWLVGMNASRAHTLAYHRRLSVGRVQTPTLAMVVDRDMRIENHVPQPFWHVEAPMGDWTLSSERIENQASARAALSMANSSDFAFHIESVERKREHDVPPRLYDLTGLQKDMSKLHGLTAARTLAALQSLYERKLATYPRTDSRYVTRDDLDMLRSLVSDERADGFIDPAARPSTPRLDLTVNDAKVAGHTAILPTPRVDKGSLEDLGTDERLVLIRVVRRMWEAVGDDHVHDVATVKAIADAGWLERHMGQAGSELAELRFSSRSDQTVSMGWKAIEQAREQEPDDSKDSGPRNVIPADLAPDATLPPVPQGGCRLEEGRTQPPKPFTEATLLAAMEHASRYVEDKELKAALDDDESHSGGIGTPATRANIIEQLVHAGYMERKGRQLRSTAEGRLLVKVVTPELRDVKLTAQWESMLSAIEHGDGNEDEFLGRIGRMCAELPARVRTMAASDEGVKAVETARAQNSCGPCPRCGKPVVKTGSIWQCSTNKSRKTEDGRWVQAAGCGFKLFGQVAGKKLTDSMVRRLLAGRKVKASGLKSRAGKTFDAYLLIDRIKGVRLDFDGIGRKRG</sequence>
<reference evidence="13 14" key="1">
    <citation type="submission" date="2018-03" db="EMBL/GenBank/DDBJ databases">
        <authorList>
            <person name="Keele B.F."/>
        </authorList>
    </citation>
    <scope>NUCLEOTIDE SEQUENCE [LARGE SCALE GENOMIC DNA]</scope>
    <source>
        <strain evidence="13 14">1-11</strain>
    </source>
</reference>
<dbReference type="SMART" id="SM00437">
    <property type="entry name" value="TOP1Ac"/>
    <property type="match status" value="1"/>
</dbReference>
<evidence type="ECO:0000256" key="7">
    <source>
        <dbReference type="ARBA" id="ARBA00030003"/>
    </source>
</evidence>
<feature type="domain" description="Topo IA-type catalytic" evidence="12">
    <location>
        <begin position="156"/>
        <end position="613"/>
    </location>
</feature>
<protein>
    <recommendedName>
        <fullName evidence="3">DNA topoisomerase</fullName>
        <ecNumber evidence="3">5.6.2.1</ecNumber>
    </recommendedName>
    <alternativeName>
        <fullName evidence="10">Omega-protein</fullName>
    </alternativeName>
    <alternativeName>
        <fullName evidence="9">Relaxing enzyme</fullName>
    </alternativeName>
    <alternativeName>
        <fullName evidence="7">Swivelase</fullName>
    </alternativeName>
    <alternativeName>
        <fullName evidence="8">Untwisting enzyme</fullName>
    </alternativeName>
</protein>
<dbReference type="GO" id="GO:0006281">
    <property type="term" value="P:DNA repair"/>
    <property type="evidence" value="ECO:0007669"/>
    <property type="project" value="TreeGrafter"/>
</dbReference>
<dbReference type="CDD" id="cd03362">
    <property type="entry name" value="TOPRIM_TopoIA_TopoIII"/>
    <property type="match status" value="1"/>
</dbReference>
<dbReference type="PANTHER" id="PTHR11390:SF21">
    <property type="entry name" value="DNA TOPOISOMERASE 3-ALPHA"/>
    <property type="match status" value="1"/>
</dbReference>
<dbReference type="InterPro" id="IPR006171">
    <property type="entry name" value="TOPRIM_dom"/>
</dbReference>
<dbReference type="Gene3D" id="1.10.460.10">
    <property type="entry name" value="Topoisomerase I, domain 2"/>
    <property type="match status" value="1"/>
</dbReference>
<dbReference type="PANTHER" id="PTHR11390">
    <property type="entry name" value="PROKARYOTIC DNA TOPOISOMERASE"/>
    <property type="match status" value="1"/>
</dbReference>
<dbReference type="InterPro" id="IPR003602">
    <property type="entry name" value="Topo_IA_DNA-bd_dom"/>
</dbReference>